<evidence type="ECO:0000313" key="10">
    <source>
        <dbReference type="EMBL" id="WOG98269.1"/>
    </source>
</evidence>
<keyword evidence="11" id="KW-1185">Reference proteome</keyword>
<reference evidence="10" key="2">
    <citation type="submission" date="2022-03" db="EMBL/GenBank/DDBJ databases">
        <title>Draft title - Genomic analysis of global carrot germplasm unveils the trajectory of domestication and the origin of high carotenoid orange carrot.</title>
        <authorList>
            <person name="Iorizzo M."/>
            <person name="Ellison S."/>
            <person name="Senalik D."/>
            <person name="Macko-Podgorni A."/>
            <person name="Grzebelus D."/>
            <person name="Bostan H."/>
            <person name="Rolling W."/>
            <person name="Curaba J."/>
            <person name="Simon P."/>
        </authorList>
    </citation>
    <scope>NUCLEOTIDE SEQUENCE</scope>
    <source>
        <tissue evidence="10">Leaf</tissue>
    </source>
</reference>
<dbReference type="InterPro" id="IPR038933">
    <property type="entry name" value="Ovate"/>
</dbReference>
<feature type="compositionally biased region" description="Low complexity" evidence="7">
    <location>
        <begin position="235"/>
        <end position="260"/>
    </location>
</feature>
<evidence type="ECO:0000256" key="4">
    <source>
        <dbReference type="ARBA" id="ARBA00023163"/>
    </source>
</evidence>
<keyword evidence="3 6" id="KW-0805">Transcription regulation</keyword>
<dbReference type="Gramene" id="KZM99210">
    <property type="protein sequence ID" value="KZM99210"/>
    <property type="gene ID" value="DCAR_013428"/>
</dbReference>
<dbReference type="GO" id="GO:0045892">
    <property type="term" value="P:negative regulation of DNA-templated transcription"/>
    <property type="evidence" value="ECO:0007669"/>
    <property type="project" value="UniProtKB-UniRule"/>
</dbReference>
<dbReference type="PROSITE" id="PS51754">
    <property type="entry name" value="OVATE"/>
    <property type="match status" value="1"/>
</dbReference>
<dbReference type="Pfam" id="PF04844">
    <property type="entry name" value="Ovate"/>
    <property type="match status" value="1"/>
</dbReference>
<comment type="subcellular location">
    <subcellularLocation>
        <location evidence="1 6">Nucleus</location>
    </subcellularLocation>
</comment>
<dbReference type="GO" id="GO:0005634">
    <property type="term" value="C:nucleus"/>
    <property type="evidence" value="ECO:0007669"/>
    <property type="project" value="UniProtKB-SubCell"/>
</dbReference>
<keyword evidence="5 6" id="KW-0539">Nucleus</keyword>
<dbReference type="EMBL" id="LNRQ01000004">
    <property type="protein sequence ID" value="KZM99210.1"/>
    <property type="molecule type" value="Genomic_DNA"/>
</dbReference>
<keyword evidence="2 6" id="KW-0678">Repressor</keyword>
<dbReference type="Proteomes" id="UP000077755">
    <property type="component" value="Chromosome 4"/>
</dbReference>
<evidence type="ECO:0000313" key="9">
    <source>
        <dbReference type="EMBL" id="KZM99210.1"/>
    </source>
</evidence>
<keyword evidence="4 6" id="KW-0804">Transcription</keyword>
<dbReference type="OrthoDB" id="689823at2759"/>
<feature type="domain" description="OVATE" evidence="8">
    <location>
        <begin position="165"/>
        <end position="227"/>
    </location>
</feature>
<dbReference type="NCBIfam" id="TIGR01568">
    <property type="entry name" value="A_thal_3678"/>
    <property type="match status" value="1"/>
</dbReference>
<proteinExistence type="predicted"/>
<evidence type="ECO:0000256" key="5">
    <source>
        <dbReference type="ARBA" id="ARBA00023242"/>
    </source>
</evidence>
<evidence type="ECO:0000256" key="7">
    <source>
        <dbReference type="SAM" id="MobiDB-lite"/>
    </source>
</evidence>
<gene>
    <name evidence="9" type="ORF">DCAR_013428</name>
    <name evidence="10" type="ORF">DCAR_0417610</name>
</gene>
<dbReference type="KEGG" id="dcr:108216552"/>
<protein>
    <recommendedName>
        <fullName evidence="6">Transcription repressor</fullName>
    </recommendedName>
    <alternativeName>
        <fullName evidence="6">Ovate family protein</fullName>
    </alternativeName>
</protein>
<dbReference type="OMA" id="KQSRHLQ"/>
<evidence type="ECO:0000256" key="3">
    <source>
        <dbReference type="ARBA" id="ARBA00023015"/>
    </source>
</evidence>
<evidence type="ECO:0000259" key="8">
    <source>
        <dbReference type="PROSITE" id="PS51754"/>
    </source>
</evidence>
<evidence type="ECO:0000256" key="1">
    <source>
        <dbReference type="ARBA" id="ARBA00004123"/>
    </source>
</evidence>
<feature type="compositionally biased region" description="Basic and acidic residues" evidence="7">
    <location>
        <begin position="300"/>
        <end position="309"/>
    </location>
</feature>
<feature type="region of interest" description="Disordered" evidence="7">
    <location>
        <begin position="235"/>
        <end position="261"/>
    </location>
</feature>
<evidence type="ECO:0000313" key="11">
    <source>
        <dbReference type="Proteomes" id="UP000077755"/>
    </source>
</evidence>
<comment type="function">
    <text evidence="6">Transcriptional repressor that regulates multiple aspects of plant growth and development.</text>
</comment>
<evidence type="ECO:0000256" key="6">
    <source>
        <dbReference type="RuleBase" id="RU367028"/>
    </source>
</evidence>
<dbReference type="EMBL" id="CP093346">
    <property type="protein sequence ID" value="WOG98269.1"/>
    <property type="molecule type" value="Genomic_DNA"/>
</dbReference>
<sequence length="309" mass="34136">MGRKMKLIPFLFKPTEQILSSSSSASSWPWPNCGSPKTLSFRAEKIMNSVFVANDSRFLTSSSVCEQSSSILSTTVVLEEEEYLAEGADQTIESVIRGAKTSSERLFFDNHAGETTSCIVSDQHQLTKSNDNKSGDVTSSATNRIDCATSNERYKYCSSDKVLLMEMDSRDPYDDFKKSMEEMVEANGFNVKDDWESLHQLLKWYLQVNGKSNHGYIVGAFVDLMVSLEYSSASSSFSSPTSSSSSSTDYDHNNSSSSSATVITQSPVSALSFSSNYSTAPCLLTLFEEEEEEEEEEEKDAALDHRGST</sequence>
<dbReference type="PANTHER" id="PTHR33057:SF98">
    <property type="entry name" value="TRANSCRIPTION REPRESSOR OFP18"/>
    <property type="match status" value="1"/>
</dbReference>
<organism evidence="9">
    <name type="scientific">Daucus carota subsp. sativus</name>
    <name type="common">Carrot</name>
    <dbReference type="NCBI Taxonomy" id="79200"/>
    <lineage>
        <taxon>Eukaryota</taxon>
        <taxon>Viridiplantae</taxon>
        <taxon>Streptophyta</taxon>
        <taxon>Embryophyta</taxon>
        <taxon>Tracheophyta</taxon>
        <taxon>Spermatophyta</taxon>
        <taxon>Magnoliopsida</taxon>
        <taxon>eudicotyledons</taxon>
        <taxon>Gunneridae</taxon>
        <taxon>Pentapetalae</taxon>
        <taxon>asterids</taxon>
        <taxon>campanulids</taxon>
        <taxon>Apiales</taxon>
        <taxon>Apiaceae</taxon>
        <taxon>Apioideae</taxon>
        <taxon>Scandiceae</taxon>
        <taxon>Daucinae</taxon>
        <taxon>Daucus</taxon>
        <taxon>Daucus sect. Daucus</taxon>
    </lineage>
</organism>
<name>A0A162ADG2_DAUCS</name>
<dbReference type="STRING" id="79200.A0A162ADG2"/>
<feature type="region of interest" description="Disordered" evidence="7">
    <location>
        <begin position="288"/>
        <end position="309"/>
    </location>
</feature>
<evidence type="ECO:0000256" key="2">
    <source>
        <dbReference type="ARBA" id="ARBA00022491"/>
    </source>
</evidence>
<dbReference type="InterPro" id="IPR006458">
    <property type="entry name" value="Ovate_C"/>
</dbReference>
<dbReference type="AlphaFoldDB" id="A0A162ADG2"/>
<dbReference type="PANTHER" id="PTHR33057">
    <property type="entry name" value="TRANSCRIPTION REPRESSOR OFP7-RELATED"/>
    <property type="match status" value="1"/>
</dbReference>
<accession>A0A162ADG2</accession>
<feature type="compositionally biased region" description="Acidic residues" evidence="7">
    <location>
        <begin position="288"/>
        <end position="299"/>
    </location>
</feature>
<reference evidence="9" key="1">
    <citation type="journal article" date="2016" name="Nat. Genet.">
        <title>A high-quality carrot genome assembly provides new insights into carotenoid accumulation and asterid genome evolution.</title>
        <authorList>
            <person name="Iorizzo M."/>
            <person name="Ellison S."/>
            <person name="Senalik D."/>
            <person name="Zeng P."/>
            <person name="Satapoomin P."/>
            <person name="Huang J."/>
            <person name="Bowman M."/>
            <person name="Iovene M."/>
            <person name="Sanseverino W."/>
            <person name="Cavagnaro P."/>
            <person name="Yildiz M."/>
            <person name="Macko-Podgorni A."/>
            <person name="Moranska E."/>
            <person name="Grzebelus E."/>
            <person name="Grzebelus D."/>
            <person name="Ashrafi H."/>
            <person name="Zheng Z."/>
            <person name="Cheng S."/>
            <person name="Spooner D."/>
            <person name="Van Deynze A."/>
            <person name="Simon P."/>
        </authorList>
    </citation>
    <scope>NUCLEOTIDE SEQUENCE [LARGE SCALE GENOMIC DNA]</scope>
    <source>
        <tissue evidence="9">Leaf</tissue>
    </source>
</reference>